<dbReference type="Pfam" id="PF00069">
    <property type="entry name" value="Pkinase"/>
    <property type="match status" value="1"/>
</dbReference>
<keyword evidence="1" id="KW-0677">Repeat</keyword>
<evidence type="ECO:0000256" key="1">
    <source>
        <dbReference type="ARBA" id="ARBA00022737"/>
    </source>
</evidence>
<comment type="caution">
    <text evidence="4">The sequence shown here is derived from an EMBL/GenBank/DDBJ whole genome shotgun (WGS) entry which is preliminary data.</text>
</comment>
<sequence>MKKNIRDRHRILRYGEPSDPAAKKADEIIVRNLEARKWTPSILKETNDLIRNNPTCLGTTPLAKATGWGQKSSSRYGENLLHLALKFDAPEEIIETILKKYEKLATMTAETSRNWTPLHMGMAGAARPESIRMVLAAFPRAAEMEDSNGRLPLHLGMFHRAPTGAIAVVLDANPKAASKSDIFWGTPLHSGLTSYHPAKPQKAGDRDISPWSLKSITMVLDAFPAAVGVLHEPSLTLEGETPLHLAMRPEFPLETILSMAQHCPSALGTKNRAGRTPVLAGLEHGIEAEVLQSILVYFPEVVEGRLENGRTMLHQMMGKPIYDEVVAMVVQAFETHEKGYSVCKDMNGHTPLHLAMSTNASHPAVSDLLENSPYTTKDLLDREGRSPLYLGVQNGASIQTLKLVLDAFPEAMVLCKQRTPLHICAARDDAPDIIAAVVNAYPGAATTLDRDGMSPLHRYVQQPSVPAVMALLTSYPDAAKVKDKNGYTPLHTIAKRVSMSSLAASVAMARAVVNHCPAAARAKDRQGNTALLFLAMELMSKADQQRSRPQPQNTSGSHLFRALCHAYPLAAEIENDSGVSPISFLINLQVRALSAGRTPANEVTTRVPPIKSLLKGLRDGRPLKKLCNLERPSFLTMYLMLFFNDNSHDSSRNTKTIDINEKVIPGWTFLEILADLDNDDASDMLIQIVEQRGHWCSGDQNVKIVCSDDAKTILQFQTRNKATEETMRKVADRAKLSLSSERLRNWGQTYGRFLGRYRINKDQEPKHISETCVVAFAMESRVDGSGQRYEAQVALKFLSSFDAFCREIDKRRIIDLHYEAHAERHFVVPIVAAYTSIAENDASKAAQACMESVGVVYEANLLEGLQTHQNILTSGRGTDDIAYLLVMECGAGLDLHDVISHHNIAGRNLPMVLSIATCIAECLQYLNEKCQVVHGDVKARNFVSLGVGAGFAAIDLDNAASIEDCEAVGKKRTSSGYLPPEQARVEASLRGTKGAPLAHAMVHAELKGLKEEMIRAYDVGNYQEQLRLLEAHNEAKGKLEQIQNVAPPIDPLAGH</sequence>
<dbReference type="Gene3D" id="1.10.510.10">
    <property type="entry name" value="Transferase(Phosphotransferase) domain 1"/>
    <property type="match status" value="1"/>
</dbReference>
<dbReference type="GO" id="GO:0005886">
    <property type="term" value="C:plasma membrane"/>
    <property type="evidence" value="ECO:0007669"/>
    <property type="project" value="TreeGrafter"/>
</dbReference>
<protein>
    <submittedName>
        <fullName evidence="4">Ankyrin Repeat</fullName>
    </submittedName>
</protein>
<evidence type="ECO:0000256" key="2">
    <source>
        <dbReference type="ARBA" id="ARBA00023043"/>
    </source>
</evidence>
<dbReference type="Gene3D" id="1.25.40.20">
    <property type="entry name" value="Ankyrin repeat-containing domain"/>
    <property type="match status" value="3"/>
</dbReference>
<dbReference type="AlphaFoldDB" id="A0A9N8HAJ0"/>
<dbReference type="InterPro" id="IPR002110">
    <property type="entry name" value="Ankyrin_rpt"/>
</dbReference>
<dbReference type="InterPro" id="IPR036770">
    <property type="entry name" value="Ankyrin_rpt-contain_sf"/>
</dbReference>
<dbReference type="EMBL" id="CAICTM010000297">
    <property type="protein sequence ID" value="CAB9507236.1"/>
    <property type="molecule type" value="Genomic_DNA"/>
</dbReference>
<dbReference type="PROSITE" id="PS50011">
    <property type="entry name" value="PROTEIN_KINASE_DOM"/>
    <property type="match status" value="1"/>
</dbReference>
<dbReference type="SMART" id="SM00248">
    <property type="entry name" value="ANK"/>
    <property type="match status" value="6"/>
</dbReference>
<keyword evidence="2" id="KW-0040">ANK repeat</keyword>
<name>A0A9N8HAJ0_9STRA</name>
<dbReference type="PANTHER" id="PTHR24186:SF38">
    <property type="entry name" value="ANKYRIN REPEAT FAMILY PROTEIN"/>
    <property type="match status" value="1"/>
</dbReference>
<dbReference type="PANTHER" id="PTHR24186">
    <property type="entry name" value="PROTEIN PHOSPHATASE 1 REGULATORY SUBUNIT"/>
    <property type="match status" value="1"/>
</dbReference>
<dbReference type="InterPro" id="IPR011009">
    <property type="entry name" value="Kinase-like_dom_sf"/>
</dbReference>
<evidence type="ECO:0000259" key="3">
    <source>
        <dbReference type="PROSITE" id="PS50011"/>
    </source>
</evidence>
<dbReference type="SUPFAM" id="SSF48403">
    <property type="entry name" value="Ankyrin repeat"/>
    <property type="match status" value="2"/>
</dbReference>
<evidence type="ECO:0000313" key="5">
    <source>
        <dbReference type="Proteomes" id="UP001153069"/>
    </source>
</evidence>
<feature type="domain" description="Protein kinase" evidence="3">
    <location>
        <begin position="748"/>
        <end position="1055"/>
    </location>
</feature>
<keyword evidence="5" id="KW-1185">Reference proteome</keyword>
<proteinExistence type="predicted"/>
<dbReference type="Proteomes" id="UP001153069">
    <property type="component" value="Unassembled WGS sequence"/>
</dbReference>
<dbReference type="InterPro" id="IPR000719">
    <property type="entry name" value="Prot_kinase_dom"/>
</dbReference>
<reference evidence="4" key="1">
    <citation type="submission" date="2020-06" db="EMBL/GenBank/DDBJ databases">
        <authorList>
            <consortium name="Plant Systems Biology data submission"/>
        </authorList>
    </citation>
    <scope>NUCLEOTIDE SEQUENCE</scope>
    <source>
        <strain evidence="4">D6</strain>
    </source>
</reference>
<dbReference type="OrthoDB" id="192148at2759"/>
<gene>
    <name evidence="4" type="ORF">SEMRO_298_G111130.1</name>
</gene>
<accession>A0A9N8HAJ0</accession>
<dbReference type="GO" id="GO:0005524">
    <property type="term" value="F:ATP binding"/>
    <property type="evidence" value="ECO:0007669"/>
    <property type="project" value="InterPro"/>
</dbReference>
<dbReference type="SUPFAM" id="SSF56112">
    <property type="entry name" value="Protein kinase-like (PK-like)"/>
    <property type="match status" value="1"/>
</dbReference>
<organism evidence="4 5">
    <name type="scientific">Seminavis robusta</name>
    <dbReference type="NCBI Taxonomy" id="568900"/>
    <lineage>
        <taxon>Eukaryota</taxon>
        <taxon>Sar</taxon>
        <taxon>Stramenopiles</taxon>
        <taxon>Ochrophyta</taxon>
        <taxon>Bacillariophyta</taxon>
        <taxon>Bacillariophyceae</taxon>
        <taxon>Bacillariophycidae</taxon>
        <taxon>Naviculales</taxon>
        <taxon>Naviculaceae</taxon>
        <taxon>Seminavis</taxon>
    </lineage>
</organism>
<dbReference type="GO" id="GO:0004672">
    <property type="term" value="F:protein kinase activity"/>
    <property type="evidence" value="ECO:0007669"/>
    <property type="project" value="InterPro"/>
</dbReference>
<evidence type="ECO:0000313" key="4">
    <source>
        <dbReference type="EMBL" id="CAB9507236.1"/>
    </source>
</evidence>